<protein>
    <submittedName>
        <fullName evidence="2">Uncharacterized protein</fullName>
    </submittedName>
</protein>
<gene>
    <name evidence="2" type="ORF">MP_TR5244_c2_g1_i1_g.14482</name>
</gene>
<name>A0A1J3JE11_NOCCA</name>
<feature type="region of interest" description="Disordered" evidence="1">
    <location>
        <begin position="1"/>
        <end position="25"/>
    </location>
</feature>
<organism evidence="2">
    <name type="scientific">Noccaea caerulescens</name>
    <name type="common">Alpine penny-cress</name>
    <name type="synonym">Thlaspi caerulescens</name>
    <dbReference type="NCBI Taxonomy" id="107243"/>
    <lineage>
        <taxon>Eukaryota</taxon>
        <taxon>Viridiplantae</taxon>
        <taxon>Streptophyta</taxon>
        <taxon>Embryophyta</taxon>
        <taxon>Tracheophyta</taxon>
        <taxon>Spermatophyta</taxon>
        <taxon>Magnoliopsida</taxon>
        <taxon>eudicotyledons</taxon>
        <taxon>Gunneridae</taxon>
        <taxon>Pentapetalae</taxon>
        <taxon>rosids</taxon>
        <taxon>malvids</taxon>
        <taxon>Brassicales</taxon>
        <taxon>Brassicaceae</taxon>
        <taxon>Coluteocarpeae</taxon>
        <taxon>Noccaea</taxon>
    </lineage>
</organism>
<proteinExistence type="predicted"/>
<reference evidence="2" key="1">
    <citation type="submission" date="2016-07" db="EMBL/GenBank/DDBJ databases">
        <title>De novo transcriptome assembly of four accessions of the metal hyperaccumulator plant Noccaea caerulescens.</title>
        <authorList>
            <person name="Blande D."/>
            <person name="Halimaa P."/>
            <person name="Tervahauta A.I."/>
            <person name="Aarts M.G."/>
            <person name="Karenlampi S.O."/>
        </authorList>
    </citation>
    <scope>NUCLEOTIDE SEQUENCE</scope>
</reference>
<evidence type="ECO:0000313" key="2">
    <source>
        <dbReference type="EMBL" id="JAU90320.1"/>
    </source>
</evidence>
<dbReference type="AlphaFoldDB" id="A0A1J3JE11"/>
<accession>A0A1J3JE11</accession>
<sequence length="88" mass="10576">MKSEVSRHWSSREQRTSTDGLQKHEILIETEDNPRLGPLRWRLRFLLAEQIALRKKMKQIEKETLNAGFLHNFGGIISRFLRDFRREQ</sequence>
<dbReference type="EMBL" id="GEVM01015618">
    <property type="protein sequence ID" value="JAU90320.1"/>
    <property type="molecule type" value="Transcribed_RNA"/>
</dbReference>
<evidence type="ECO:0000256" key="1">
    <source>
        <dbReference type="SAM" id="MobiDB-lite"/>
    </source>
</evidence>